<dbReference type="AlphaFoldDB" id="A0A8K1ETH1"/>
<sequence>MKQHGVSKHEAEEEFKKQIVNAWKDINSDFLKPTQVPKHFLERVLNLARVMDVVYKDGDAYTRLHKCW</sequence>
<dbReference type="InterPro" id="IPR008949">
    <property type="entry name" value="Isoprenoid_synthase_dom_sf"/>
</dbReference>
<dbReference type="SUPFAM" id="SSF48576">
    <property type="entry name" value="Terpenoid synthases"/>
    <property type="match status" value="1"/>
</dbReference>
<reference evidence="1" key="1">
    <citation type="submission" date="2021-02" db="EMBL/GenBank/DDBJ databases">
        <authorList>
            <person name="Yin Q.X."/>
            <person name="Jiang S.L."/>
            <person name="Li D.X."/>
            <person name="Yang R."/>
            <person name="Huang H.L."/>
            <person name="Tang Q."/>
            <person name="Wang Y."/>
            <person name="Chen Z."/>
        </authorList>
    </citation>
    <scope>NUCLEOTIDE SEQUENCE</scope>
</reference>
<evidence type="ECO:0000313" key="1">
    <source>
        <dbReference type="EMBL" id="QWQ79606.1"/>
    </source>
</evidence>
<protein>
    <submittedName>
        <fullName evidence="1">TPS48</fullName>
    </submittedName>
</protein>
<dbReference type="Gene3D" id="1.10.600.10">
    <property type="entry name" value="Farnesyl Diphosphate Synthase"/>
    <property type="match status" value="1"/>
</dbReference>
<dbReference type="EMBL" id="MW592973">
    <property type="protein sequence ID" value="QWQ79606.1"/>
    <property type="molecule type" value="mRNA"/>
</dbReference>
<proteinExistence type="evidence at transcript level"/>
<organism evidence="1">
    <name type="scientific">Juglans sigillata</name>
    <dbReference type="NCBI Taxonomy" id="224355"/>
    <lineage>
        <taxon>Eukaryota</taxon>
        <taxon>Viridiplantae</taxon>
        <taxon>Streptophyta</taxon>
        <taxon>Embryophyta</taxon>
        <taxon>Tracheophyta</taxon>
        <taxon>Spermatophyta</taxon>
        <taxon>Magnoliopsida</taxon>
        <taxon>eudicotyledons</taxon>
        <taxon>Gunneridae</taxon>
        <taxon>Pentapetalae</taxon>
        <taxon>rosids</taxon>
        <taxon>fabids</taxon>
        <taxon>Fagales</taxon>
        <taxon>Juglandaceae</taxon>
        <taxon>Juglans</taxon>
    </lineage>
</organism>
<accession>A0A8K1ETH1</accession>
<name>A0A8K1ETH1_9ROSI</name>